<organism evidence="2 3">
    <name type="scientific">Stephania yunnanensis</name>
    <dbReference type="NCBI Taxonomy" id="152371"/>
    <lineage>
        <taxon>Eukaryota</taxon>
        <taxon>Viridiplantae</taxon>
        <taxon>Streptophyta</taxon>
        <taxon>Embryophyta</taxon>
        <taxon>Tracheophyta</taxon>
        <taxon>Spermatophyta</taxon>
        <taxon>Magnoliopsida</taxon>
        <taxon>Ranunculales</taxon>
        <taxon>Menispermaceae</taxon>
        <taxon>Menispermoideae</taxon>
        <taxon>Cissampelideae</taxon>
        <taxon>Stephania</taxon>
    </lineage>
</organism>
<dbReference type="EMBL" id="JBBNAF010000002">
    <property type="protein sequence ID" value="KAK9163285.1"/>
    <property type="molecule type" value="Genomic_DNA"/>
</dbReference>
<keyword evidence="1" id="KW-1133">Transmembrane helix</keyword>
<keyword evidence="1" id="KW-0472">Membrane</keyword>
<keyword evidence="1" id="KW-0812">Transmembrane</keyword>
<dbReference type="AlphaFoldDB" id="A0AAP0Q180"/>
<protein>
    <submittedName>
        <fullName evidence="2">Uncharacterized protein</fullName>
    </submittedName>
</protein>
<keyword evidence="3" id="KW-1185">Reference proteome</keyword>
<sequence length="138" mass="14876">MSDMGSLPFLSSSRVTCRHENQSLVGFAAVRVTVAPLSSLVRRAGTAGPAASPDFNRAAGAPSVPPSGLPMLVSVPCWSHTVLEGRTRVPPPWLGSSFLFFVCTVASTLVRVVRRACWPCRSLYGRLSFLRCVRAKMK</sequence>
<evidence type="ECO:0000313" key="2">
    <source>
        <dbReference type="EMBL" id="KAK9163285.1"/>
    </source>
</evidence>
<proteinExistence type="predicted"/>
<name>A0AAP0Q180_9MAGN</name>
<accession>A0AAP0Q180</accession>
<evidence type="ECO:0000313" key="3">
    <source>
        <dbReference type="Proteomes" id="UP001420932"/>
    </source>
</evidence>
<evidence type="ECO:0000256" key="1">
    <source>
        <dbReference type="SAM" id="Phobius"/>
    </source>
</evidence>
<comment type="caution">
    <text evidence="2">The sequence shown here is derived from an EMBL/GenBank/DDBJ whole genome shotgun (WGS) entry which is preliminary data.</text>
</comment>
<dbReference type="Proteomes" id="UP001420932">
    <property type="component" value="Unassembled WGS sequence"/>
</dbReference>
<reference evidence="2 3" key="1">
    <citation type="submission" date="2024-01" db="EMBL/GenBank/DDBJ databases">
        <title>Genome assemblies of Stephania.</title>
        <authorList>
            <person name="Yang L."/>
        </authorList>
    </citation>
    <scope>NUCLEOTIDE SEQUENCE [LARGE SCALE GENOMIC DNA]</scope>
    <source>
        <strain evidence="2">YNDBR</strain>
        <tissue evidence="2">Leaf</tissue>
    </source>
</reference>
<gene>
    <name evidence="2" type="ORF">Syun_004187</name>
</gene>
<feature type="transmembrane region" description="Helical" evidence="1">
    <location>
        <begin position="93"/>
        <end position="113"/>
    </location>
</feature>